<dbReference type="EMBL" id="JANPWB010000010">
    <property type="protein sequence ID" value="KAJ1144410.1"/>
    <property type="molecule type" value="Genomic_DNA"/>
</dbReference>
<dbReference type="Proteomes" id="UP001066276">
    <property type="component" value="Chromosome 6"/>
</dbReference>
<comment type="caution">
    <text evidence="1">The sequence shown here is derived from an EMBL/GenBank/DDBJ whole genome shotgun (WGS) entry which is preliminary data.</text>
</comment>
<evidence type="ECO:0000313" key="2">
    <source>
        <dbReference type="Proteomes" id="UP001066276"/>
    </source>
</evidence>
<evidence type="ECO:0008006" key="3">
    <source>
        <dbReference type="Google" id="ProtNLM"/>
    </source>
</evidence>
<sequence>MRLRSLPVPVRGVVEHIVKRADQSAITYVETLTRTLCLCCWCCACLTLELYRGCVQARAQNVVPFA</sequence>
<dbReference type="AlphaFoldDB" id="A0AAV7R1C2"/>
<evidence type="ECO:0000313" key="1">
    <source>
        <dbReference type="EMBL" id="KAJ1144410.1"/>
    </source>
</evidence>
<keyword evidence="2" id="KW-1185">Reference proteome</keyword>
<protein>
    <recommendedName>
        <fullName evidence="3">Secreted protein</fullName>
    </recommendedName>
</protein>
<gene>
    <name evidence="1" type="ORF">NDU88_010709</name>
</gene>
<accession>A0AAV7R1C2</accession>
<proteinExistence type="predicted"/>
<organism evidence="1 2">
    <name type="scientific">Pleurodeles waltl</name>
    <name type="common">Iberian ribbed newt</name>
    <dbReference type="NCBI Taxonomy" id="8319"/>
    <lineage>
        <taxon>Eukaryota</taxon>
        <taxon>Metazoa</taxon>
        <taxon>Chordata</taxon>
        <taxon>Craniata</taxon>
        <taxon>Vertebrata</taxon>
        <taxon>Euteleostomi</taxon>
        <taxon>Amphibia</taxon>
        <taxon>Batrachia</taxon>
        <taxon>Caudata</taxon>
        <taxon>Salamandroidea</taxon>
        <taxon>Salamandridae</taxon>
        <taxon>Pleurodelinae</taxon>
        <taxon>Pleurodeles</taxon>
    </lineage>
</organism>
<name>A0AAV7R1C2_PLEWA</name>
<reference evidence="1" key="1">
    <citation type="journal article" date="2022" name="bioRxiv">
        <title>Sequencing and chromosome-scale assembly of the giantPleurodeles waltlgenome.</title>
        <authorList>
            <person name="Brown T."/>
            <person name="Elewa A."/>
            <person name="Iarovenko S."/>
            <person name="Subramanian E."/>
            <person name="Araus A.J."/>
            <person name="Petzold A."/>
            <person name="Susuki M."/>
            <person name="Suzuki K.-i.T."/>
            <person name="Hayashi T."/>
            <person name="Toyoda A."/>
            <person name="Oliveira C."/>
            <person name="Osipova E."/>
            <person name="Leigh N.D."/>
            <person name="Simon A."/>
            <person name="Yun M.H."/>
        </authorList>
    </citation>
    <scope>NUCLEOTIDE SEQUENCE</scope>
    <source>
        <strain evidence="1">20211129_DDA</strain>
        <tissue evidence="1">Liver</tissue>
    </source>
</reference>